<dbReference type="RefSeq" id="WP_115370501.1">
    <property type="nucleotide sequence ID" value="NZ_CP083628.1"/>
</dbReference>
<name>A0A379F8F7_PROVU</name>
<keyword evidence="1" id="KW-0732">Signal</keyword>
<gene>
    <name evidence="2" type="ORF">NCTC10376_01454</name>
</gene>
<protein>
    <recommendedName>
        <fullName evidence="4">Fimbrial protein</fullName>
    </recommendedName>
</protein>
<feature type="chain" id="PRO_5016822243" description="Fimbrial protein" evidence="1">
    <location>
        <begin position="28"/>
        <end position="162"/>
    </location>
</feature>
<organism evidence="2 3">
    <name type="scientific">Proteus vulgaris</name>
    <dbReference type="NCBI Taxonomy" id="585"/>
    <lineage>
        <taxon>Bacteria</taxon>
        <taxon>Pseudomonadati</taxon>
        <taxon>Pseudomonadota</taxon>
        <taxon>Gammaproteobacteria</taxon>
        <taxon>Enterobacterales</taxon>
        <taxon>Morganellaceae</taxon>
        <taxon>Proteus</taxon>
    </lineage>
</organism>
<reference evidence="2 3" key="1">
    <citation type="submission" date="2018-06" db="EMBL/GenBank/DDBJ databases">
        <authorList>
            <consortium name="Pathogen Informatics"/>
            <person name="Doyle S."/>
        </authorList>
    </citation>
    <scope>NUCLEOTIDE SEQUENCE [LARGE SCALE GENOMIC DNA]</scope>
    <source>
        <strain evidence="2 3">NCTC10376</strain>
    </source>
</reference>
<evidence type="ECO:0008006" key="4">
    <source>
        <dbReference type="Google" id="ProtNLM"/>
    </source>
</evidence>
<dbReference type="Proteomes" id="UP000254331">
    <property type="component" value="Unassembled WGS sequence"/>
</dbReference>
<dbReference type="GeneID" id="93395757"/>
<feature type="signal peptide" evidence="1">
    <location>
        <begin position="1"/>
        <end position="27"/>
    </location>
</feature>
<dbReference type="AlphaFoldDB" id="A0A379F8F7"/>
<sequence length="162" mass="18465">MNSQKFCYLKNSCLSMIILLSGSYAYAKVITIETKPLLNSTETIESAYNNKSSSYIYVTANLISSPCKLIDYKIKNHRPKNKFLIYDTFLITANFSECGIGNSFSPQTVKNMSAPTPINLSFIEYDRVLSKQKFSLQNGRNALQFEARELGAHSYLMEIYYE</sequence>
<evidence type="ECO:0000313" key="2">
    <source>
        <dbReference type="EMBL" id="SUC15603.1"/>
    </source>
</evidence>
<evidence type="ECO:0000256" key="1">
    <source>
        <dbReference type="SAM" id="SignalP"/>
    </source>
</evidence>
<proteinExistence type="predicted"/>
<dbReference type="EMBL" id="UGTW01000001">
    <property type="protein sequence ID" value="SUC15603.1"/>
    <property type="molecule type" value="Genomic_DNA"/>
</dbReference>
<accession>A0A379F8F7</accession>
<evidence type="ECO:0000313" key="3">
    <source>
        <dbReference type="Proteomes" id="UP000254331"/>
    </source>
</evidence>